<dbReference type="Pfam" id="PF01032">
    <property type="entry name" value="FecCD"/>
    <property type="match status" value="1"/>
</dbReference>
<evidence type="ECO:0000256" key="5">
    <source>
        <dbReference type="ARBA" id="ARBA00022692"/>
    </source>
</evidence>
<dbReference type="GO" id="GO:0022857">
    <property type="term" value="F:transmembrane transporter activity"/>
    <property type="evidence" value="ECO:0007669"/>
    <property type="project" value="InterPro"/>
</dbReference>
<feature type="transmembrane region" description="Helical" evidence="9">
    <location>
        <begin position="128"/>
        <end position="149"/>
    </location>
</feature>
<keyword evidence="11" id="KW-1185">Reference proteome</keyword>
<feature type="transmembrane region" description="Helical" evidence="9">
    <location>
        <begin position="158"/>
        <end position="180"/>
    </location>
</feature>
<feature type="region of interest" description="Disordered" evidence="8">
    <location>
        <begin position="1"/>
        <end position="23"/>
    </location>
</feature>
<dbReference type="AlphaFoldDB" id="A0A543NFF5"/>
<dbReference type="InterPro" id="IPR037294">
    <property type="entry name" value="ABC_BtuC-like"/>
</dbReference>
<keyword evidence="5 9" id="KW-0812">Transmembrane</keyword>
<feature type="transmembrane region" description="Helical" evidence="9">
    <location>
        <begin position="28"/>
        <end position="51"/>
    </location>
</feature>
<evidence type="ECO:0000256" key="2">
    <source>
        <dbReference type="ARBA" id="ARBA00007935"/>
    </source>
</evidence>
<dbReference type="RefSeq" id="WP_141921783.1">
    <property type="nucleotide sequence ID" value="NZ_VFQC01000001.1"/>
</dbReference>
<evidence type="ECO:0000256" key="7">
    <source>
        <dbReference type="ARBA" id="ARBA00023136"/>
    </source>
</evidence>
<gene>
    <name evidence="10" type="ORF">FHX37_0428</name>
</gene>
<evidence type="ECO:0000256" key="6">
    <source>
        <dbReference type="ARBA" id="ARBA00022989"/>
    </source>
</evidence>
<keyword evidence="7 9" id="KW-0472">Membrane</keyword>
<evidence type="ECO:0000256" key="4">
    <source>
        <dbReference type="ARBA" id="ARBA00022475"/>
    </source>
</evidence>
<dbReference type="EMBL" id="VFQC01000001">
    <property type="protein sequence ID" value="TQN30547.1"/>
    <property type="molecule type" value="Genomic_DNA"/>
</dbReference>
<feature type="transmembrane region" description="Helical" evidence="9">
    <location>
        <begin position="314"/>
        <end position="335"/>
    </location>
</feature>
<dbReference type="PANTHER" id="PTHR30472">
    <property type="entry name" value="FERRIC ENTEROBACTIN TRANSPORT SYSTEM PERMEASE PROTEIN"/>
    <property type="match status" value="1"/>
</dbReference>
<proteinExistence type="inferred from homology"/>
<dbReference type="OrthoDB" id="9811975at2"/>
<dbReference type="Proteomes" id="UP000317422">
    <property type="component" value="Unassembled WGS sequence"/>
</dbReference>
<organism evidence="10 11">
    <name type="scientific">Haloactinospora alba</name>
    <dbReference type="NCBI Taxonomy" id="405555"/>
    <lineage>
        <taxon>Bacteria</taxon>
        <taxon>Bacillati</taxon>
        <taxon>Actinomycetota</taxon>
        <taxon>Actinomycetes</taxon>
        <taxon>Streptosporangiales</taxon>
        <taxon>Nocardiopsidaceae</taxon>
        <taxon>Haloactinospora</taxon>
    </lineage>
</organism>
<feature type="transmembrane region" description="Helical" evidence="9">
    <location>
        <begin position="71"/>
        <end position="91"/>
    </location>
</feature>
<sequence>MVGTPVETTNPAGDRRSNRAPAGGERPALALTALAVLALSVTSLFVGASDISPDALLNSSEARRLFLVSRLPRTLALLLAGAAMSVAGLIMQMLTHNRFVEPSTAGTTESAALGILLMTILFPGAPLWARMSAACLAALLGTALFLGILRRVAWTSSLIVPLVGIMLGAVISAVTTWIALRNDLLQTLGTWQSGDFSGVMQGRYEQLWLVGLLALVAYLVADRLTVAGLGRDIAVSIGLNHRAVMALGVGIVAVISGAVVTVVGSLPFLGLVVPNLVSMTVGDHVRRGVPWVCLLGGGVLVLCDIVSRTIRPPFEIPVGSVLGVVGAAVFLTLLLRGSAHGLR</sequence>
<feature type="compositionally biased region" description="Polar residues" evidence="8">
    <location>
        <begin position="1"/>
        <end position="11"/>
    </location>
</feature>
<reference evidence="10 11" key="1">
    <citation type="submission" date="2019-06" db="EMBL/GenBank/DDBJ databases">
        <title>Sequencing the genomes of 1000 actinobacteria strains.</title>
        <authorList>
            <person name="Klenk H.-P."/>
        </authorList>
    </citation>
    <scope>NUCLEOTIDE SEQUENCE [LARGE SCALE GENOMIC DNA]</scope>
    <source>
        <strain evidence="10 11">DSM 45015</strain>
    </source>
</reference>
<dbReference type="Gene3D" id="1.10.3470.10">
    <property type="entry name" value="ABC transporter involved in vitamin B12 uptake, BtuC"/>
    <property type="match status" value="1"/>
</dbReference>
<name>A0A543NFF5_9ACTN</name>
<evidence type="ECO:0000313" key="11">
    <source>
        <dbReference type="Proteomes" id="UP000317422"/>
    </source>
</evidence>
<evidence type="ECO:0000256" key="1">
    <source>
        <dbReference type="ARBA" id="ARBA00004651"/>
    </source>
</evidence>
<comment type="similarity">
    <text evidence="2">Belongs to the binding-protein-dependent transport system permease family. FecCD subfamily.</text>
</comment>
<protein>
    <submittedName>
        <fullName evidence="10">Iron complex transport system permease protein</fullName>
    </submittedName>
</protein>
<feature type="transmembrane region" description="Helical" evidence="9">
    <location>
        <begin position="289"/>
        <end position="307"/>
    </location>
</feature>
<evidence type="ECO:0000256" key="9">
    <source>
        <dbReference type="SAM" id="Phobius"/>
    </source>
</evidence>
<feature type="transmembrane region" description="Helical" evidence="9">
    <location>
        <begin position="244"/>
        <end position="269"/>
    </location>
</feature>
<evidence type="ECO:0000256" key="8">
    <source>
        <dbReference type="SAM" id="MobiDB-lite"/>
    </source>
</evidence>
<feature type="transmembrane region" description="Helical" evidence="9">
    <location>
        <begin position="206"/>
        <end position="224"/>
    </location>
</feature>
<dbReference type="CDD" id="cd06550">
    <property type="entry name" value="TM_ABC_iron-siderophores_like"/>
    <property type="match status" value="1"/>
</dbReference>
<evidence type="ECO:0000256" key="3">
    <source>
        <dbReference type="ARBA" id="ARBA00022448"/>
    </source>
</evidence>
<keyword evidence="6 9" id="KW-1133">Transmembrane helix</keyword>
<comment type="subcellular location">
    <subcellularLocation>
        <location evidence="1">Cell membrane</location>
        <topology evidence="1">Multi-pass membrane protein</topology>
    </subcellularLocation>
</comment>
<accession>A0A543NFF5</accession>
<keyword evidence="4" id="KW-1003">Cell membrane</keyword>
<dbReference type="InterPro" id="IPR000522">
    <property type="entry name" value="ABC_transptr_permease_BtuC"/>
</dbReference>
<evidence type="ECO:0000313" key="10">
    <source>
        <dbReference type="EMBL" id="TQN30547.1"/>
    </source>
</evidence>
<dbReference type="GO" id="GO:0033214">
    <property type="term" value="P:siderophore-iron import into cell"/>
    <property type="evidence" value="ECO:0007669"/>
    <property type="project" value="TreeGrafter"/>
</dbReference>
<keyword evidence="3" id="KW-0813">Transport</keyword>
<dbReference type="GO" id="GO:0005886">
    <property type="term" value="C:plasma membrane"/>
    <property type="evidence" value="ECO:0007669"/>
    <property type="project" value="UniProtKB-SubCell"/>
</dbReference>
<comment type="caution">
    <text evidence="10">The sequence shown here is derived from an EMBL/GenBank/DDBJ whole genome shotgun (WGS) entry which is preliminary data.</text>
</comment>
<dbReference type="PANTHER" id="PTHR30472:SF27">
    <property type="entry name" value="PETROBACTIN IMPORT SYSTEM PERMEASE PROTEIN YCLN"/>
    <property type="match status" value="1"/>
</dbReference>
<dbReference type="SUPFAM" id="SSF81345">
    <property type="entry name" value="ABC transporter involved in vitamin B12 uptake, BtuC"/>
    <property type="match status" value="1"/>
</dbReference>